<name>A0A846Y8Q1_9NOCA</name>
<sequence>MTDAPIATDTTSFDPRDGDAPQARRLLAGPGLTLVRISFRRGQILDEHRAPGPILITCVSGAITLDVHTAAGTRTYELVAGTVVYVVGGDVHRLVAGEDSVVHVTLHRNIDTE</sequence>
<dbReference type="RefSeq" id="WP_067875426.1">
    <property type="nucleotide sequence ID" value="NZ_JAAXOP010000016.1"/>
</dbReference>
<feature type="region of interest" description="Disordered" evidence="1">
    <location>
        <begin position="1"/>
        <end position="22"/>
    </location>
</feature>
<dbReference type="AlphaFoldDB" id="A0A846Y8Q1"/>
<evidence type="ECO:0000313" key="2">
    <source>
        <dbReference type="EMBL" id="NKY53119.1"/>
    </source>
</evidence>
<dbReference type="EMBL" id="JAAXOP010000016">
    <property type="protein sequence ID" value="NKY53119.1"/>
    <property type="molecule type" value="Genomic_DNA"/>
</dbReference>
<accession>A0A846Y8Q1</accession>
<gene>
    <name evidence="2" type="ORF">HGA08_23250</name>
</gene>
<evidence type="ECO:0000313" key="3">
    <source>
        <dbReference type="Proteomes" id="UP000565711"/>
    </source>
</evidence>
<protein>
    <submittedName>
        <fullName evidence="2">Cupin</fullName>
    </submittedName>
</protein>
<organism evidence="2 3">
    <name type="scientific">Nocardia vermiculata</name>
    <dbReference type="NCBI Taxonomy" id="257274"/>
    <lineage>
        <taxon>Bacteria</taxon>
        <taxon>Bacillati</taxon>
        <taxon>Actinomycetota</taxon>
        <taxon>Actinomycetes</taxon>
        <taxon>Mycobacteriales</taxon>
        <taxon>Nocardiaceae</taxon>
        <taxon>Nocardia</taxon>
    </lineage>
</organism>
<dbReference type="InterPro" id="IPR014710">
    <property type="entry name" value="RmlC-like_jellyroll"/>
</dbReference>
<evidence type="ECO:0000256" key="1">
    <source>
        <dbReference type="SAM" id="MobiDB-lite"/>
    </source>
</evidence>
<dbReference type="Gene3D" id="2.60.120.10">
    <property type="entry name" value="Jelly Rolls"/>
    <property type="match status" value="1"/>
</dbReference>
<proteinExistence type="predicted"/>
<dbReference type="InterPro" id="IPR011051">
    <property type="entry name" value="RmlC_Cupin_sf"/>
</dbReference>
<comment type="caution">
    <text evidence="2">The sequence shown here is derived from an EMBL/GenBank/DDBJ whole genome shotgun (WGS) entry which is preliminary data.</text>
</comment>
<dbReference type="SUPFAM" id="SSF51182">
    <property type="entry name" value="RmlC-like cupins"/>
    <property type="match status" value="1"/>
</dbReference>
<dbReference type="Proteomes" id="UP000565711">
    <property type="component" value="Unassembled WGS sequence"/>
</dbReference>
<reference evidence="2 3" key="1">
    <citation type="submission" date="2020-04" db="EMBL/GenBank/DDBJ databases">
        <title>MicrobeNet Type strains.</title>
        <authorList>
            <person name="Nicholson A.C."/>
        </authorList>
    </citation>
    <scope>NUCLEOTIDE SEQUENCE [LARGE SCALE GENOMIC DNA]</scope>
    <source>
        <strain evidence="2 3">JCM 12354</strain>
    </source>
</reference>
<keyword evidence="3" id="KW-1185">Reference proteome</keyword>